<gene>
    <name evidence="4" type="primary">traM</name>
    <name evidence="4" type="ORF">ABR189_25325</name>
</gene>
<evidence type="ECO:0000259" key="3">
    <source>
        <dbReference type="Pfam" id="PF12508"/>
    </source>
</evidence>
<comment type="caution">
    <text evidence="4">The sequence shown here is derived from an EMBL/GenBank/DDBJ whole genome shotgun (WGS) entry which is preliminary data.</text>
</comment>
<evidence type="ECO:0000313" key="4">
    <source>
        <dbReference type="EMBL" id="MET7000730.1"/>
    </source>
</evidence>
<evidence type="ECO:0000313" key="5">
    <source>
        <dbReference type="Proteomes" id="UP001549749"/>
    </source>
</evidence>
<feature type="transmembrane region" description="Helical" evidence="2">
    <location>
        <begin position="15"/>
        <end position="34"/>
    </location>
</feature>
<proteinExistence type="predicted"/>
<dbReference type="EMBL" id="JBEXAC010000002">
    <property type="protein sequence ID" value="MET7000730.1"/>
    <property type="molecule type" value="Genomic_DNA"/>
</dbReference>
<keyword evidence="2" id="KW-1133">Transmembrane helix</keyword>
<feature type="domain" description="Conjugative transposon TraM C-terminal" evidence="3">
    <location>
        <begin position="269"/>
        <end position="413"/>
    </location>
</feature>
<dbReference type="InterPro" id="IPR055407">
    <property type="entry name" value="TraM_C"/>
</dbReference>
<evidence type="ECO:0000256" key="1">
    <source>
        <dbReference type="SAM" id="MobiDB-lite"/>
    </source>
</evidence>
<organism evidence="4 5">
    <name type="scientific">Chitinophaga defluvii</name>
    <dbReference type="NCBI Taxonomy" id="3163343"/>
    <lineage>
        <taxon>Bacteria</taxon>
        <taxon>Pseudomonadati</taxon>
        <taxon>Bacteroidota</taxon>
        <taxon>Chitinophagia</taxon>
        <taxon>Chitinophagales</taxon>
        <taxon>Chitinophagaceae</taxon>
        <taxon>Chitinophaga</taxon>
    </lineage>
</organism>
<keyword evidence="2" id="KW-0812">Transmembrane</keyword>
<dbReference type="Proteomes" id="UP001549749">
    <property type="component" value="Unassembled WGS sequence"/>
</dbReference>
<dbReference type="InterPro" id="IPR022187">
    <property type="entry name" value="Conjug_transposon_TraM"/>
</dbReference>
<reference evidence="4 5" key="1">
    <citation type="submission" date="2024-06" db="EMBL/GenBank/DDBJ databases">
        <title>Chitinophaga defluvii sp. nov., isolated from municipal sewage.</title>
        <authorList>
            <person name="Zhang L."/>
        </authorList>
    </citation>
    <scope>NUCLEOTIDE SEQUENCE [LARGE SCALE GENOMIC DNA]</scope>
    <source>
        <strain evidence="4 5">H8</strain>
    </source>
</reference>
<feature type="compositionally biased region" description="Basic and acidic residues" evidence="1">
    <location>
        <begin position="38"/>
        <end position="49"/>
    </location>
</feature>
<name>A0ABV2TEJ0_9BACT</name>
<feature type="compositionally biased region" description="Basic and acidic residues" evidence="1">
    <location>
        <begin position="74"/>
        <end position="86"/>
    </location>
</feature>
<dbReference type="RefSeq" id="WP_354663282.1">
    <property type="nucleotide sequence ID" value="NZ_JBEXAC010000002.1"/>
</dbReference>
<feature type="region of interest" description="Disordered" evidence="1">
    <location>
        <begin position="38"/>
        <end position="105"/>
    </location>
</feature>
<protein>
    <submittedName>
        <fullName evidence="4">Conjugative transposon protein TraM</fullName>
    </submittedName>
</protein>
<evidence type="ECO:0000256" key="2">
    <source>
        <dbReference type="SAM" id="Phobius"/>
    </source>
</evidence>
<accession>A0ABV2TEJ0</accession>
<dbReference type="Pfam" id="PF12508">
    <property type="entry name" value="Transposon_TraM"/>
    <property type="match status" value="1"/>
</dbReference>
<dbReference type="NCBIfam" id="TIGR03779">
    <property type="entry name" value="Bac_Flav_CT_M"/>
    <property type="match status" value="1"/>
</dbReference>
<keyword evidence="5" id="KW-1185">Reference proteome</keyword>
<keyword evidence="2" id="KW-0472">Membrane</keyword>
<sequence>MKTLENNPEEKQRKFLLFLPLLTVPFILLIAWAFSSSPKEEKHKPEDSKVNMALPDATFDGDRPQDKMSFYAKAEADSNRRSEQNKNDPYLNSAPIAGGSTNFNPYGPQGMNPSLSTMPGYTDPREAQMYRKLSELNTALNQPSPVAANPFGFPQSSNGASSVSKSDLDRLENMMAMMQQGSASGDPEMQQINSMLEKIVDIQHPELAKDKLKNASEQTKGKIYAVTAKNDDNVVTVMNAPVAKKSKQPTQADFYSLPESAIAEQANTISAVVHDNQTIVSGSIVKMRLTSDIMIRGELVPKDNFVFGQAQINGERLTIEINSIRHNGSIYPVNLSVCDMDGMQGIHIPGAITRDIAKENGTDALQGLGINSFDPNLATQAASAGIELSKNLIKKKVKLVKITLKAGYKLLLKDDKQEQIN</sequence>